<keyword evidence="2" id="KW-0489">Methyltransferase</keyword>
<dbReference type="GO" id="GO:0008757">
    <property type="term" value="F:S-adenosylmethionine-dependent methyltransferase activity"/>
    <property type="evidence" value="ECO:0007669"/>
    <property type="project" value="InterPro"/>
</dbReference>
<evidence type="ECO:0000259" key="5">
    <source>
        <dbReference type="Pfam" id="PF08241"/>
    </source>
</evidence>
<evidence type="ECO:0000313" key="7">
    <source>
        <dbReference type="Proteomes" id="UP001152561"/>
    </source>
</evidence>
<evidence type="ECO:0000256" key="2">
    <source>
        <dbReference type="ARBA" id="ARBA00022603"/>
    </source>
</evidence>
<feature type="domain" description="Methyltransferase type 11" evidence="5">
    <location>
        <begin position="7"/>
        <end position="54"/>
    </location>
</feature>
<dbReference type="AlphaFoldDB" id="A0A9Q1RRS6"/>
<dbReference type="EMBL" id="JAJAGQ010000001">
    <property type="protein sequence ID" value="KAJ8573980.1"/>
    <property type="molecule type" value="Genomic_DNA"/>
</dbReference>
<proteinExistence type="inferred from homology"/>
<dbReference type="InterPro" id="IPR051419">
    <property type="entry name" value="Lys/N-term_MeTrsfase_sf"/>
</dbReference>
<keyword evidence="7" id="KW-1185">Reference proteome</keyword>
<evidence type="ECO:0000256" key="3">
    <source>
        <dbReference type="ARBA" id="ARBA00022679"/>
    </source>
</evidence>
<dbReference type="Gene3D" id="3.40.50.150">
    <property type="entry name" value="Vaccinia Virus protein VP39"/>
    <property type="match status" value="1"/>
</dbReference>
<name>A0A9Q1RRS6_9SOLA</name>
<evidence type="ECO:0000256" key="4">
    <source>
        <dbReference type="SAM" id="MobiDB-lite"/>
    </source>
</evidence>
<gene>
    <name evidence="6" type="ORF">K7X08_010491</name>
</gene>
<dbReference type="GO" id="GO:0032259">
    <property type="term" value="P:methylation"/>
    <property type="evidence" value="ECO:0007669"/>
    <property type="project" value="UniProtKB-KW"/>
</dbReference>
<accession>A0A9Q1RRS6</accession>
<sequence length="200" mass="22309">MVDDGYEDVVNIDISSMVIEAMQKKYSDRPQLKSMKMDTRDMSSFEGGSFDAVVDKEGNSRQQKWELMSPIPLDSDGKSVEAMLGENPDVHYIYVCIKNLADLANITMRHDQMEASRDKAMEELTEIFMSSLKRGDNDKQAAWEDYSPTIGHFGLIGGTPRPSRLAGFTKEVTPTRNTTGPPINGAQNRNPAHPVQTHVV</sequence>
<dbReference type="GO" id="GO:0009820">
    <property type="term" value="P:alkaloid metabolic process"/>
    <property type="evidence" value="ECO:0007669"/>
    <property type="project" value="UniProtKB-KW"/>
</dbReference>
<evidence type="ECO:0000256" key="1">
    <source>
        <dbReference type="ARBA" id="ARBA00008361"/>
    </source>
</evidence>
<dbReference type="OrthoDB" id="411785at2759"/>
<comment type="caution">
    <text evidence="6">The sequence shown here is derived from an EMBL/GenBank/DDBJ whole genome shotgun (WGS) entry which is preliminary data.</text>
</comment>
<dbReference type="InterPro" id="IPR029063">
    <property type="entry name" value="SAM-dependent_MTases_sf"/>
</dbReference>
<dbReference type="Proteomes" id="UP001152561">
    <property type="component" value="Unassembled WGS sequence"/>
</dbReference>
<comment type="similarity">
    <text evidence="1">Belongs to the methyltransferase superfamily.</text>
</comment>
<evidence type="ECO:0000313" key="6">
    <source>
        <dbReference type="EMBL" id="KAJ8573980.1"/>
    </source>
</evidence>
<protein>
    <recommendedName>
        <fullName evidence="5">Methyltransferase type 11 domain-containing protein</fullName>
    </recommendedName>
</protein>
<dbReference type="Pfam" id="PF08241">
    <property type="entry name" value="Methyltransf_11"/>
    <property type="match status" value="1"/>
</dbReference>
<keyword evidence="3" id="KW-0808">Transferase</keyword>
<dbReference type="PANTHER" id="PTHR12176">
    <property type="entry name" value="SAM-DEPENDENT METHYLTRANSFERASE SUPERFAMILY PROTEIN"/>
    <property type="match status" value="1"/>
</dbReference>
<dbReference type="InterPro" id="IPR013216">
    <property type="entry name" value="Methyltransf_11"/>
</dbReference>
<organism evidence="6 7">
    <name type="scientific">Anisodus acutangulus</name>
    <dbReference type="NCBI Taxonomy" id="402998"/>
    <lineage>
        <taxon>Eukaryota</taxon>
        <taxon>Viridiplantae</taxon>
        <taxon>Streptophyta</taxon>
        <taxon>Embryophyta</taxon>
        <taxon>Tracheophyta</taxon>
        <taxon>Spermatophyta</taxon>
        <taxon>Magnoliopsida</taxon>
        <taxon>eudicotyledons</taxon>
        <taxon>Gunneridae</taxon>
        <taxon>Pentapetalae</taxon>
        <taxon>asterids</taxon>
        <taxon>lamiids</taxon>
        <taxon>Solanales</taxon>
        <taxon>Solanaceae</taxon>
        <taxon>Solanoideae</taxon>
        <taxon>Hyoscyameae</taxon>
        <taxon>Anisodus</taxon>
    </lineage>
</organism>
<dbReference type="SUPFAM" id="SSF53335">
    <property type="entry name" value="S-adenosyl-L-methionine-dependent methyltransferases"/>
    <property type="match status" value="1"/>
</dbReference>
<reference evidence="7" key="1">
    <citation type="journal article" date="2023" name="Proc. Natl. Acad. Sci. U.S.A.">
        <title>Genomic and structural basis for evolution of tropane alkaloid biosynthesis.</title>
        <authorList>
            <person name="Wanga Y.-J."/>
            <person name="Taina T."/>
            <person name="Yua J.-Y."/>
            <person name="Lia J."/>
            <person name="Xua B."/>
            <person name="Chenc J."/>
            <person name="D'Auriad J.C."/>
            <person name="Huanga J.-P."/>
            <person name="Huanga S.-X."/>
        </authorList>
    </citation>
    <scope>NUCLEOTIDE SEQUENCE [LARGE SCALE GENOMIC DNA]</scope>
    <source>
        <strain evidence="7">cv. KIB-2019</strain>
    </source>
</reference>
<feature type="compositionally biased region" description="Polar residues" evidence="4">
    <location>
        <begin position="172"/>
        <end position="190"/>
    </location>
</feature>
<feature type="region of interest" description="Disordered" evidence="4">
    <location>
        <begin position="172"/>
        <end position="200"/>
    </location>
</feature>
<dbReference type="PANTHER" id="PTHR12176:SF79">
    <property type="entry name" value="METHYLTRANSFERASE TYPE 11 DOMAIN-CONTAINING PROTEIN"/>
    <property type="match status" value="1"/>
</dbReference>